<dbReference type="InterPro" id="IPR043128">
    <property type="entry name" value="Rev_trsase/Diguanyl_cyclase"/>
</dbReference>
<dbReference type="GO" id="GO:0016020">
    <property type="term" value="C:membrane"/>
    <property type="evidence" value="ECO:0007669"/>
    <property type="project" value="InterPro"/>
</dbReference>
<dbReference type="EMBL" id="JABEQE010000001">
    <property type="protein sequence ID" value="MBB2170552.1"/>
    <property type="molecule type" value="Genomic_DNA"/>
</dbReference>
<dbReference type="AlphaFoldDB" id="A0A7W4IXH9"/>
<sequence>MTLNRRAFAVLFPIVLLGHILAGGAAYLGYRHALITQNMARLQQNLSQLQSAYAEYASLDSQLLYVVRNSSAFLTFIDESDAEYRTRVLAIGVQDSLQSLVPNDGTSVSCSVFQSDGRQIFYFDNGSDPFQTLGTGQSAFAHAVLNDEVASRSGLVTEGDDTTYLVMAAKVQARSGGVGLVGPQPDQSLVMQVAVRPRRFETIRRTMAHEYGAPVELSGTPQRSYRELSAGIELAPGLYAHETPSVAYLRGPLTRFAAVTGLFVIGLSVISVWVLMMLVRRYIIAPVEELDRQVTAITENRRNDIDVPDLGEVGRLAANVRMLHGQLTRSLRQIRQLYETDSVTGIGNRIYFNDKLDQFFHISVTTGRPLTMLFIDLDNFKQVNDVHGHRTGDALLGAVANALTATVRDATEGGAEAMGVVARLSGDEFTALILADPRGDVVRRLIDAFLLRFRGGFRVDAVTYPVTASIGVAAVPGDADTPAHLLLCADHAMYHAKAAGRNTVAFHADLPPDGTAVVALERNVMPEERGRVMRPPLPQASGPAA</sequence>
<evidence type="ECO:0000256" key="2">
    <source>
        <dbReference type="SAM" id="Phobius"/>
    </source>
</evidence>
<evidence type="ECO:0000259" key="4">
    <source>
        <dbReference type="PROSITE" id="PS50887"/>
    </source>
</evidence>
<dbReference type="Gene3D" id="3.30.70.270">
    <property type="match status" value="1"/>
</dbReference>
<dbReference type="InterPro" id="IPR003660">
    <property type="entry name" value="HAMP_dom"/>
</dbReference>
<keyword evidence="6" id="KW-1185">Reference proteome</keyword>
<dbReference type="RefSeq" id="WP_182977248.1">
    <property type="nucleotide sequence ID" value="NZ_BAABGB010000014.1"/>
</dbReference>
<feature type="domain" description="HAMP" evidence="3">
    <location>
        <begin position="281"/>
        <end position="332"/>
    </location>
</feature>
<name>A0A7W4IXH9_9PROT</name>
<dbReference type="PROSITE" id="PS50887">
    <property type="entry name" value="GGDEF"/>
    <property type="match status" value="1"/>
</dbReference>
<organism evidence="5 6">
    <name type="scientific">Gluconacetobacter asukensis</name>
    <dbReference type="NCBI Taxonomy" id="1017181"/>
    <lineage>
        <taxon>Bacteria</taxon>
        <taxon>Pseudomonadati</taxon>
        <taxon>Pseudomonadota</taxon>
        <taxon>Alphaproteobacteria</taxon>
        <taxon>Acetobacterales</taxon>
        <taxon>Acetobacteraceae</taxon>
        <taxon>Gluconacetobacter</taxon>
    </lineage>
</organism>
<dbReference type="Gene3D" id="6.10.340.10">
    <property type="match status" value="1"/>
</dbReference>
<dbReference type="InterPro" id="IPR052163">
    <property type="entry name" value="DGC-Regulatory_Protein"/>
</dbReference>
<dbReference type="PROSITE" id="PS50885">
    <property type="entry name" value="HAMP"/>
    <property type="match status" value="1"/>
</dbReference>
<protein>
    <submittedName>
        <fullName evidence="5">GGDEF domain-containing protein</fullName>
    </submittedName>
</protein>
<feature type="domain" description="GGDEF" evidence="4">
    <location>
        <begin position="368"/>
        <end position="509"/>
    </location>
</feature>
<keyword evidence="2" id="KW-0472">Membrane</keyword>
<keyword evidence="2" id="KW-1133">Transmembrane helix</keyword>
<dbReference type="PANTHER" id="PTHR46663:SF2">
    <property type="entry name" value="GGDEF DOMAIN-CONTAINING PROTEIN"/>
    <property type="match status" value="1"/>
</dbReference>
<reference evidence="5 6" key="1">
    <citation type="submission" date="2020-04" db="EMBL/GenBank/DDBJ databases">
        <title>Description of novel Gluconacetobacter.</title>
        <authorList>
            <person name="Sombolestani A."/>
        </authorList>
    </citation>
    <scope>NUCLEOTIDE SEQUENCE [LARGE SCALE GENOMIC DNA]</scope>
    <source>
        <strain evidence="5 6">LMG 27724</strain>
    </source>
</reference>
<comment type="caution">
    <text evidence="5">The sequence shown here is derived from an EMBL/GenBank/DDBJ whole genome shotgun (WGS) entry which is preliminary data.</text>
</comment>
<dbReference type="NCBIfam" id="TIGR00254">
    <property type="entry name" value="GGDEF"/>
    <property type="match status" value="1"/>
</dbReference>
<evidence type="ECO:0000256" key="1">
    <source>
        <dbReference type="SAM" id="Coils"/>
    </source>
</evidence>
<dbReference type="PANTHER" id="PTHR46663">
    <property type="entry name" value="DIGUANYLATE CYCLASE DGCT-RELATED"/>
    <property type="match status" value="1"/>
</dbReference>
<accession>A0A7W4IXH9</accession>
<dbReference type="InterPro" id="IPR000160">
    <property type="entry name" value="GGDEF_dom"/>
</dbReference>
<dbReference type="CDD" id="cd01949">
    <property type="entry name" value="GGDEF"/>
    <property type="match status" value="1"/>
</dbReference>
<gene>
    <name evidence="5" type="ORF">HLH35_00220</name>
</gene>
<dbReference type="SMART" id="SM00267">
    <property type="entry name" value="GGDEF"/>
    <property type="match status" value="1"/>
</dbReference>
<evidence type="ECO:0000313" key="5">
    <source>
        <dbReference type="EMBL" id="MBB2170552.1"/>
    </source>
</evidence>
<dbReference type="Pfam" id="PF00990">
    <property type="entry name" value="GGDEF"/>
    <property type="match status" value="1"/>
</dbReference>
<keyword evidence="2" id="KW-0812">Transmembrane</keyword>
<dbReference type="InterPro" id="IPR029787">
    <property type="entry name" value="Nucleotide_cyclase"/>
</dbReference>
<dbReference type="Proteomes" id="UP000577891">
    <property type="component" value="Unassembled WGS sequence"/>
</dbReference>
<evidence type="ECO:0000259" key="3">
    <source>
        <dbReference type="PROSITE" id="PS50885"/>
    </source>
</evidence>
<dbReference type="GO" id="GO:0007165">
    <property type="term" value="P:signal transduction"/>
    <property type="evidence" value="ECO:0007669"/>
    <property type="project" value="InterPro"/>
</dbReference>
<evidence type="ECO:0000313" key="6">
    <source>
        <dbReference type="Proteomes" id="UP000577891"/>
    </source>
</evidence>
<keyword evidence="1" id="KW-0175">Coiled coil</keyword>
<dbReference type="SUPFAM" id="SSF55073">
    <property type="entry name" value="Nucleotide cyclase"/>
    <property type="match status" value="1"/>
</dbReference>
<feature type="coiled-coil region" evidence="1">
    <location>
        <begin position="32"/>
        <end position="59"/>
    </location>
</feature>
<proteinExistence type="predicted"/>
<feature type="transmembrane region" description="Helical" evidence="2">
    <location>
        <begin position="256"/>
        <end position="279"/>
    </location>
</feature>